<keyword evidence="2" id="KW-1185">Reference proteome</keyword>
<dbReference type="Proteomes" id="UP001140234">
    <property type="component" value="Unassembled WGS sequence"/>
</dbReference>
<evidence type="ECO:0000313" key="1">
    <source>
        <dbReference type="EMBL" id="KAJ2764997.1"/>
    </source>
</evidence>
<proteinExistence type="predicted"/>
<name>A0ACC1JQA9_9FUNG</name>
<comment type="caution">
    <text evidence="1">The sequence shown here is derived from an EMBL/GenBank/DDBJ whole genome shotgun (WGS) entry which is preliminary data.</text>
</comment>
<dbReference type="EMBL" id="JANBUJ010002156">
    <property type="protein sequence ID" value="KAJ2764997.1"/>
    <property type="molecule type" value="Genomic_DNA"/>
</dbReference>
<sequence length="201" mass="22031">MGVFDLRAQFAQYGEFHSNRVNIAIHMVFVPVILWCSLALATALCPGAAVPWPEPVGRWLQLLPGAAPPLNLSAVVLAGFNAFYVLLDPIAGLLATPLLYACLATSQQFILASADAWRPVLGLFVAAWVAQFIGHGVFERRAPALLDSLNQALVMAPFFVFLEALFALGYRPALHRELRNDIGKRVHAFRRKKQAPKGESK</sequence>
<organism evidence="1 2">
    <name type="scientific">Coemansia nantahalensis</name>
    <dbReference type="NCBI Taxonomy" id="2789366"/>
    <lineage>
        <taxon>Eukaryota</taxon>
        <taxon>Fungi</taxon>
        <taxon>Fungi incertae sedis</taxon>
        <taxon>Zoopagomycota</taxon>
        <taxon>Kickxellomycotina</taxon>
        <taxon>Kickxellomycetes</taxon>
        <taxon>Kickxellales</taxon>
        <taxon>Kickxellaceae</taxon>
        <taxon>Coemansia</taxon>
    </lineage>
</organism>
<evidence type="ECO:0000313" key="2">
    <source>
        <dbReference type="Proteomes" id="UP001140234"/>
    </source>
</evidence>
<protein>
    <submittedName>
        <fullName evidence="1">Uncharacterized protein</fullName>
    </submittedName>
</protein>
<accession>A0ACC1JQA9</accession>
<gene>
    <name evidence="1" type="ORF">IWQ57_004955</name>
</gene>
<reference evidence="1" key="1">
    <citation type="submission" date="2022-07" db="EMBL/GenBank/DDBJ databases">
        <title>Phylogenomic reconstructions and comparative analyses of Kickxellomycotina fungi.</title>
        <authorList>
            <person name="Reynolds N.K."/>
            <person name="Stajich J.E."/>
            <person name="Barry K."/>
            <person name="Grigoriev I.V."/>
            <person name="Crous P."/>
            <person name="Smith M.E."/>
        </authorList>
    </citation>
    <scope>NUCLEOTIDE SEQUENCE</scope>
    <source>
        <strain evidence="1">CBS 109366</strain>
    </source>
</reference>